<dbReference type="RefSeq" id="WP_377854468.1">
    <property type="nucleotide sequence ID" value="NZ_JBHLZU010000018.1"/>
</dbReference>
<evidence type="ECO:0000313" key="1">
    <source>
        <dbReference type="EMBL" id="MFB9906332.1"/>
    </source>
</evidence>
<comment type="caution">
    <text evidence="1">The sequence shown here is derived from an EMBL/GenBank/DDBJ whole genome shotgun (WGS) entry which is preliminary data.</text>
</comment>
<evidence type="ECO:0000313" key="2">
    <source>
        <dbReference type="Proteomes" id="UP001589693"/>
    </source>
</evidence>
<dbReference type="Proteomes" id="UP001589693">
    <property type="component" value="Unassembled WGS sequence"/>
</dbReference>
<sequence length="60" mass="6269">MSDSEIRKPLFAAAQVVSFPEEAASTAVDNAAVLETLINVTEALLMVLHNARGSDALGGR</sequence>
<keyword evidence="2" id="KW-1185">Reference proteome</keyword>
<accession>A0ABV5ZZK3</accession>
<gene>
    <name evidence="1" type="ORF">ACFFQA_20545</name>
</gene>
<organism evidence="1 2">
    <name type="scientific">Allokutzneria oryzae</name>
    <dbReference type="NCBI Taxonomy" id="1378989"/>
    <lineage>
        <taxon>Bacteria</taxon>
        <taxon>Bacillati</taxon>
        <taxon>Actinomycetota</taxon>
        <taxon>Actinomycetes</taxon>
        <taxon>Pseudonocardiales</taxon>
        <taxon>Pseudonocardiaceae</taxon>
        <taxon>Allokutzneria</taxon>
    </lineage>
</organism>
<proteinExistence type="predicted"/>
<reference evidence="1 2" key="1">
    <citation type="submission" date="2024-09" db="EMBL/GenBank/DDBJ databases">
        <authorList>
            <person name="Sun Q."/>
            <person name="Mori K."/>
        </authorList>
    </citation>
    <scope>NUCLEOTIDE SEQUENCE [LARGE SCALE GENOMIC DNA]</scope>
    <source>
        <strain evidence="1 2">TBRC 7907</strain>
    </source>
</reference>
<name>A0ABV5ZZK3_9PSEU</name>
<protein>
    <submittedName>
        <fullName evidence="1">Uncharacterized protein</fullName>
    </submittedName>
</protein>
<dbReference type="EMBL" id="JBHLZU010000018">
    <property type="protein sequence ID" value="MFB9906332.1"/>
    <property type="molecule type" value="Genomic_DNA"/>
</dbReference>